<dbReference type="OrthoDB" id="5440at2759"/>
<dbReference type="SUPFAM" id="SSF54427">
    <property type="entry name" value="NTF2-like"/>
    <property type="match status" value="1"/>
</dbReference>
<dbReference type="Gene3D" id="3.10.450.50">
    <property type="match status" value="1"/>
</dbReference>
<feature type="compositionally biased region" description="Basic and acidic residues" evidence="1">
    <location>
        <begin position="503"/>
        <end position="517"/>
    </location>
</feature>
<reference evidence="2" key="1">
    <citation type="submission" date="2020-12" db="EMBL/GenBank/DDBJ databases">
        <title>Metabolic potential, ecology and presence of endohyphal bacteria is reflected in genomic diversity of Mucoromycotina.</title>
        <authorList>
            <person name="Muszewska A."/>
            <person name="Okrasinska A."/>
            <person name="Steczkiewicz K."/>
            <person name="Drgas O."/>
            <person name="Orlowska M."/>
            <person name="Perlinska-Lenart U."/>
            <person name="Aleksandrzak-Piekarczyk T."/>
            <person name="Szatraj K."/>
            <person name="Zielenkiewicz U."/>
            <person name="Pilsyk S."/>
            <person name="Malc E."/>
            <person name="Mieczkowski P."/>
            <person name="Kruszewska J.S."/>
            <person name="Biernat P."/>
            <person name="Pawlowska J."/>
        </authorList>
    </citation>
    <scope>NUCLEOTIDE SEQUENCE</scope>
    <source>
        <strain evidence="2">WA0000067209</strain>
    </source>
</reference>
<evidence type="ECO:0000313" key="2">
    <source>
        <dbReference type="EMBL" id="KAG2174899.1"/>
    </source>
</evidence>
<dbReference type="AlphaFoldDB" id="A0A8H7PIW3"/>
<feature type="compositionally biased region" description="Polar residues" evidence="1">
    <location>
        <begin position="274"/>
        <end position="288"/>
    </location>
</feature>
<evidence type="ECO:0000256" key="1">
    <source>
        <dbReference type="SAM" id="MobiDB-lite"/>
    </source>
</evidence>
<name>A0A8H7PIW3_MORIS</name>
<gene>
    <name evidence="2" type="ORF">INT43_005961</name>
</gene>
<dbReference type="InterPro" id="IPR032710">
    <property type="entry name" value="NTF2-like_dom_sf"/>
</dbReference>
<dbReference type="EMBL" id="JAEPQZ010000012">
    <property type="protein sequence ID" value="KAG2174899.1"/>
    <property type="molecule type" value="Genomic_DNA"/>
</dbReference>
<feature type="compositionally biased region" description="Low complexity" evidence="1">
    <location>
        <begin position="411"/>
        <end position="423"/>
    </location>
</feature>
<feature type="compositionally biased region" description="Basic and acidic residues" evidence="1">
    <location>
        <begin position="246"/>
        <end position="264"/>
    </location>
</feature>
<organism evidence="2 3">
    <name type="scientific">Mortierella isabellina</name>
    <name type="common">Filamentous fungus</name>
    <name type="synonym">Umbelopsis isabellina</name>
    <dbReference type="NCBI Taxonomy" id="91625"/>
    <lineage>
        <taxon>Eukaryota</taxon>
        <taxon>Fungi</taxon>
        <taxon>Fungi incertae sedis</taxon>
        <taxon>Mucoromycota</taxon>
        <taxon>Mucoromycotina</taxon>
        <taxon>Umbelopsidomycetes</taxon>
        <taxon>Umbelopsidales</taxon>
        <taxon>Umbelopsidaceae</taxon>
        <taxon>Umbelopsis</taxon>
    </lineage>
</organism>
<keyword evidence="3" id="KW-1185">Reference proteome</keyword>
<sequence length="573" mass="62965">MSNNLQNWIEHKSNPASKSLYTHDATVIYVPTSAGARGPEQISHYFSHDDFNQRNTHIKEKMHNRVMNGEKLIEEADWTITLHSGECLWLAPTVPKETLLGSTVTIPVIRSVVFDEDKILSIRVYWDQASVLQQLKVIASRKGIPVRGVEQVEALRNLSTVKLNVWNENSAFATAQSPDKSSDQKSRSHLCRIFGSGEAETESAPAPVRRAGPKFRNIFAAGEPEPTPASVRRAGPEARNIFTYQPKEEKRNVPHNPKRYESNIKFEQAPEAGTTLNDTKQNSSSSLPGQEDATDPLPSVRSSAPAPRNIFQYQSGEAKDDASDPTPSVRSNAPPPRNIFQYQPEEKKSISHNPHKFASSFSFAAPESETVASPTSSSTGIQTQVEALSLDTASQETPAEVSTTANGAQTESVAAASASAEQESPVEEKPKSTFVPKPMFGQSAANTMEESFSGRSRTARANQSSFSLTGNQSPEQEIEQSFSGRRRGNLSNQSSFSFAEQEAAEHKPARTTNRRDPNASSFSLFGAQAPLEESVSFSGKKQFKQPEHREPEIEKPRVKLVKKPGNSDRNIFG</sequence>
<proteinExistence type="predicted"/>
<protein>
    <submittedName>
        <fullName evidence="2">Uncharacterized protein</fullName>
    </submittedName>
</protein>
<feature type="compositionally biased region" description="Polar residues" evidence="1">
    <location>
        <begin position="370"/>
        <end position="410"/>
    </location>
</feature>
<feature type="compositionally biased region" description="Polar residues" evidence="1">
    <location>
        <begin position="443"/>
        <end position="498"/>
    </location>
</feature>
<accession>A0A8H7PIW3</accession>
<comment type="caution">
    <text evidence="2">The sequence shown here is derived from an EMBL/GenBank/DDBJ whole genome shotgun (WGS) entry which is preliminary data.</text>
</comment>
<feature type="compositionally biased region" description="Basic and acidic residues" evidence="1">
    <location>
        <begin position="544"/>
        <end position="557"/>
    </location>
</feature>
<evidence type="ECO:0000313" key="3">
    <source>
        <dbReference type="Proteomes" id="UP000654370"/>
    </source>
</evidence>
<feature type="region of interest" description="Disordered" evidence="1">
    <location>
        <begin position="219"/>
        <end position="573"/>
    </location>
</feature>
<dbReference type="Proteomes" id="UP000654370">
    <property type="component" value="Unassembled WGS sequence"/>
</dbReference>